<keyword evidence="2" id="KW-1185">Reference proteome</keyword>
<proteinExistence type="predicted"/>
<sequence length="194" mass="21773">MEFSQPSHTKAKHKQPPHKRSPAGKRLTQDQVRLLERSFIVNKKLDPERKLQLADELDVPPRQVAIWYQNRRARWKTQTLELDRGTLKLKLDSAMEEKERLQKDVELLKGELRRAQDLISSFNGVGNGNPPTSSTAFSLLSNNFNCLASGDEGGSGSCGIDEDAANCCWEDDDDAAMRVDDLYACLMMPHGSGM</sequence>
<name>A0ACB9SBK0_9MYRT</name>
<comment type="caution">
    <text evidence="1">The sequence shown here is derived from an EMBL/GenBank/DDBJ whole genome shotgun (WGS) entry which is preliminary data.</text>
</comment>
<evidence type="ECO:0000313" key="2">
    <source>
        <dbReference type="Proteomes" id="UP001057402"/>
    </source>
</evidence>
<reference evidence="2" key="1">
    <citation type="journal article" date="2023" name="Front. Plant Sci.">
        <title>Chromosomal-level genome assembly of Melastoma candidum provides insights into trichome evolution.</title>
        <authorList>
            <person name="Zhong Y."/>
            <person name="Wu W."/>
            <person name="Sun C."/>
            <person name="Zou P."/>
            <person name="Liu Y."/>
            <person name="Dai S."/>
            <person name="Zhou R."/>
        </authorList>
    </citation>
    <scope>NUCLEOTIDE SEQUENCE [LARGE SCALE GENOMIC DNA]</scope>
</reference>
<protein>
    <submittedName>
        <fullName evidence="1">Uncharacterized protein</fullName>
    </submittedName>
</protein>
<organism evidence="1 2">
    <name type="scientific">Melastoma candidum</name>
    <dbReference type="NCBI Taxonomy" id="119954"/>
    <lineage>
        <taxon>Eukaryota</taxon>
        <taxon>Viridiplantae</taxon>
        <taxon>Streptophyta</taxon>
        <taxon>Embryophyta</taxon>
        <taxon>Tracheophyta</taxon>
        <taxon>Spermatophyta</taxon>
        <taxon>Magnoliopsida</taxon>
        <taxon>eudicotyledons</taxon>
        <taxon>Gunneridae</taxon>
        <taxon>Pentapetalae</taxon>
        <taxon>rosids</taxon>
        <taxon>malvids</taxon>
        <taxon>Myrtales</taxon>
        <taxon>Melastomataceae</taxon>
        <taxon>Melastomatoideae</taxon>
        <taxon>Melastomateae</taxon>
        <taxon>Melastoma</taxon>
    </lineage>
</organism>
<evidence type="ECO:0000313" key="1">
    <source>
        <dbReference type="EMBL" id="KAI4388280.1"/>
    </source>
</evidence>
<dbReference type="EMBL" id="CM042880">
    <property type="protein sequence ID" value="KAI4388280.1"/>
    <property type="molecule type" value="Genomic_DNA"/>
</dbReference>
<gene>
    <name evidence="1" type="ORF">MLD38_000622</name>
</gene>
<accession>A0ACB9SBK0</accession>
<dbReference type="Proteomes" id="UP001057402">
    <property type="component" value="Chromosome 1"/>
</dbReference>